<evidence type="ECO:0000313" key="1">
    <source>
        <dbReference type="EMBL" id="PWU66576.1"/>
    </source>
</evidence>
<reference evidence="1 2" key="1">
    <citation type="submission" date="2018-05" db="EMBL/GenBank/DDBJ databases">
        <title>Genomic analysis of Gracilibacillus dipsosauri DD1 reveals novel features of a salt-tolerant amylase.</title>
        <authorList>
            <person name="Deutch C.E."/>
            <person name="Yang S."/>
        </authorList>
    </citation>
    <scope>NUCLEOTIDE SEQUENCE [LARGE SCALE GENOMIC DNA]</scope>
    <source>
        <strain evidence="1 2">DD1</strain>
    </source>
</reference>
<evidence type="ECO:0000313" key="2">
    <source>
        <dbReference type="Proteomes" id="UP000245624"/>
    </source>
</evidence>
<dbReference type="AlphaFoldDB" id="A0A317KTD1"/>
<organism evidence="1 2">
    <name type="scientific">Gracilibacillus dipsosauri</name>
    <dbReference type="NCBI Taxonomy" id="178340"/>
    <lineage>
        <taxon>Bacteria</taxon>
        <taxon>Bacillati</taxon>
        <taxon>Bacillota</taxon>
        <taxon>Bacilli</taxon>
        <taxon>Bacillales</taxon>
        <taxon>Bacillaceae</taxon>
        <taxon>Gracilibacillus</taxon>
    </lineage>
</organism>
<keyword evidence="2" id="KW-1185">Reference proteome</keyword>
<protein>
    <recommendedName>
        <fullName evidence="3">Minor capsid protein</fullName>
    </recommendedName>
</protein>
<sequence length="114" mass="13373">MAVKPLPKSWLIHSIEYAKWTPDKDDWGNPIYWDAVPINNVRFDDSTVFSRDSTQTKILANAVIFVDAKNSNPIPEFVEESKITFNGKEYVLKRIIPCYFPKRNEIRHYELEVI</sequence>
<accession>A0A317KTD1</accession>
<dbReference type="InterPro" id="IPR019612">
    <property type="entry name" value="Minor_capsid_put"/>
</dbReference>
<dbReference type="Pfam" id="PF10665">
    <property type="entry name" value="Minor_capsid_1"/>
    <property type="match status" value="1"/>
</dbReference>
<name>A0A317KTD1_9BACI</name>
<dbReference type="RefSeq" id="WP_109985711.1">
    <property type="nucleotide sequence ID" value="NZ_QGTD01000021.1"/>
</dbReference>
<dbReference type="Proteomes" id="UP000245624">
    <property type="component" value="Unassembled WGS sequence"/>
</dbReference>
<gene>
    <name evidence="1" type="ORF">DLJ74_19335</name>
</gene>
<dbReference type="EMBL" id="QGTD01000021">
    <property type="protein sequence ID" value="PWU66576.1"/>
    <property type="molecule type" value="Genomic_DNA"/>
</dbReference>
<comment type="caution">
    <text evidence="1">The sequence shown here is derived from an EMBL/GenBank/DDBJ whole genome shotgun (WGS) entry which is preliminary data.</text>
</comment>
<dbReference type="OrthoDB" id="2969159at2"/>
<proteinExistence type="predicted"/>
<evidence type="ECO:0008006" key="3">
    <source>
        <dbReference type="Google" id="ProtNLM"/>
    </source>
</evidence>